<name>A0A1G7XYZ3_9BACT</name>
<dbReference type="Gene3D" id="3.40.50.2000">
    <property type="entry name" value="Glycogen Phosphorylase B"/>
    <property type="match status" value="2"/>
</dbReference>
<reference evidence="2" key="1">
    <citation type="submission" date="2016-10" db="EMBL/GenBank/DDBJ databases">
        <authorList>
            <person name="Varghese N."/>
            <person name="Submissions S."/>
        </authorList>
    </citation>
    <scope>NUCLEOTIDE SEQUENCE [LARGE SCALE GENOMIC DNA]</scope>
    <source>
        <strain evidence="2">BP1-148</strain>
    </source>
</reference>
<dbReference type="RefSeq" id="WP_091818253.1">
    <property type="nucleotide sequence ID" value="NZ_FNCQ01000012.1"/>
</dbReference>
<dbReference type="Proteomes" id="UP000198779">
    <property type="component" value="Unassembled WGS sequence"/>
</dbReference>
<dbReference type="EMBL" id="FNCQ01000012">
    <property type="protein sequence ID" value="SDG89388.1"/>
    <property type="molecule type" value="Genomic_DNA"/>
</dbReference>
<dbReference type="STRING" id="645274.SAMN04487901_11213"/>
<dbReference type="AlphaFoldDB" id="A0A1G7XYZ3"/>
<proteinExistence type="predicted"/>
<accession>A0A1G7XYZ3</accession>
<organism evidence="1 2">
    <name type="scientific">Prevotella communis</name>
    <dbReference type="NCBI Taxonomy" id="2913614"/>
    <lineage>
        <taxon>Bacteria</taxon>
        <taxon>Pseudomonadati</taxon>
        <taxon>Bacteroidota</taxon>
        <taxon>Bacteroidia</taxon>
        <taxon>Bacteroidales</taxon>
        <taxon>Prevotellaceae</taxon>
        <taxon>Prevotella</taxon>
    </lineage>
</organism>
<evidence type="ECO:0000313" key="2">
    <source>
        <dbReference type="Proteomes" id="UP000198779"/>
    </source>
</evidence>
<protein>
    <submittedName>
        <fullName evidence="1">Uncharacterized protein</fullName>
    </submittedName>
</protein>
<evidence type="ECO:0000313" key="1">
    <source>
        <dbReference type="EMBL" id="SDG89388.1"/>
    </source>
</evidence>
<dbReference type="SUPFAM" id="SSF53756">
    <property type="entry name" value="UDP-Glycosyltransferase/glycogen phosphorylase"/>
    <property type="match status" value="1"/>
</dbReference>
<gene>
    <name evidence="1" type="ORF">SAMN04487901_11213</name>
</gene>
<keyword evidence="2" id="KW-1185">Reference proteome</keyword>
<sequence>MRILLLGEYSNVHATLAEGLRSLGHEVTVASNGDFWKNYPRDINLSRQPGKLGGLKLLAKVYAQLPRWRGYDVVQLINPMFLELKAEWIFHIYRYLRRYNRKVVLCAMGMDWYWVNECTNRKPLRYSDFNIGDQLRTDEPALREQRDWLGTTKEKLNKFIAVDCDQIIAGLYENYVCYEPYFKEKTHFIPLPIKMPESDILHPLELRSLATEGTQEPSSLIPHPSALSPHPSSIFIGISKGRSAYKGTDIMLRAAEDVLRAHPDKMKLIKAEGIPFNEYQKLMDGSDAILDQLYSYTPSMNPLLAMSKGIICIGGGEPENYEILGENELRPIVNVQPTYESVRDELEQFVLHPERIPELKRQSIEYVRRHHDYIKVARQYERIYSE</sequence>